<protein>
    <recommendedName>
        <fullName evidence="1">YokE-like PH domain-containing protein</fullName>
    </recommendedName>
</protein>
<reference evidence="2 3" key="1">
    <citation type="submission" date="2016-05" db="EMBL/GenBank/DDBJ databases">
        <title>Whole genome sequencing of Tetragenococcus halophilus subsp. halophilus NISL 7118.</title>
        <authorList>
            <person name="Shiwa Y."/>
            <person name="Nishimura I."/>
            <person name="Yoshikawa H."/>
            <person name="Koyama Y."/>
            <person name="Oguma T."/>
        </authorList>
    </citation>
    <scope>NUCLEOTIDE SEQUENCE [LARGE SCALE GENOMIC DNA]</scope>
    <source>
        <strain evidence="2 3">NISL 7118</strain>
    </source>
</reference>
<name>A0A2H6CAU8_TETHA</name>
<sequence>MNQSTKIENVINYVKAHDIDFTHSKYVLYGRTGATNASLFLFGGLGALSMKQYIMVLGENYLTLILLSMSGDFKESFTTISYDDIFDISFKKGLITNLFIFHTDNEKIKIRCNKKVIGMHWQSTNMDSCLNHPAIAKYV</sequence>
<dbReference type="InterPro" id="IPR039519">
    <property type="entry name" value="YokE-like_PH"/>
</dbReference>
<dbReference type="Pfam" id="PF14470">
    <property type="entry name" value="bPH_3"/>
    <property type="match status" value="1"/>
</dbReference>
<keyword evidence="3" id="KW-1185">Reference proteome</keyword>
<proteinExistence type="predicted"/>
<evidence type="ECO:0000313" key="3">
    <source>
        <dbReference type="Proteomes" id="UP000236214"/>
    </source>
</evidence>
<dbReference type="GeneID" id="64054970"/>
<feature type="domain" description="YokE-like PH" evidence="1">
    <location>
        <begin position="64"/>
        <end position="115"/>
    </location>
</feature>
<accession>A0A2H6CAU8</accession>
<dbReference type="Proteomes" id="UP000236214">
    <property type="component" value="Unassembled WGS sequence"/>
</dbReference>
<dbReference type="AlphaFoldDB" id="A0A2H6CAU8"/>
<gene>
    <name evidence="2" type="ORF">TEHN7118_0881</name>
</gene>
<evidence type="ECO:0000313" key="2">
    <source>
        <dbReference type="EMBL" id="GBD68075.1"/>
    </source>
</evidence>
<organism evidence="2 3">
    <name type="scientific">Tetragenococcus halophilus subsp. halophilus</name>
    <dbReference type="NCBI Taxonomy" id="1513897"/>
    <lineage>
        <taxon>Bacteria</taxon>
        <taxon>Bacillati</taxon>
        <taxon>Bacillota</taxon>
        <taxon>Bacilli</taxon>
        <taxon>Lactobacillales</taxon>
        <taxon>Enterococcaceae</taxon>
        <taxon>Tetragenococcus</taxon>
    </lineage>
</organism>
<dbReference type="EMBL" id="BDEC01000033">
    <property type="protein sequence ID" value="GBD68075.1"/>
    <property type="molecule type" value="Genomic_DNA"/>
</dbReference>
<evidence type="ECO:0000259" key="1">
    <source>
        <dbReference type="Pfam" id="PF14470"/>
    </source>
</evidence>
<dbReference type="RefSeq" id="WP_014125601.1">
    <property type="nucleotide sequence ID" value="NZ_BAABQP010000008.1"/>
</dbReference>
<comment type="caution">
    <text evidence="2">The sequence shown here is derived from an EMBL/GenBank/DDBJ whole genome shotgun (WGS) entry which is preliminary data.</text>
</comment>